<dbReference type="PANTHER" id="PTHR42842">
    <property type="entry name" value="FAD/NAD(P)-BINDING OXIDOREDUCTASE"/>
    <property type="match status" value="1"/>
</dbReference>
<proteinExistence type="predicted"/>
<dbReference type="EMBL" id="CP007441">
    <property type="protein sequence ID" value="AHL73826.1"/>
    <property type="molecule type" value="Genomic_DNA"/>
</dbReference>
<evidence type="ECO:0000313" key="5">
    <source>
        <dbReference type="Proteomes" id="UP000019522"/>
    </source>
</evidence>
<feature type="domain" description="FAD-dependent protein C-terminal" evidence="3">
    <location>
        <begin position="285"/>
        <end position="481"/>
    </location>
</feature>
<dbReference type="InterPro" id="IPR028348">
    <property type="entry name" value="FAD-binding_protein"/>
</dbReference>
<evidence type="ECO:0008006" key="6">
    <source>
        <dbReference type="Google" id="ProtNLM"/>
    </source>
</evidence>
<dbReference type="InterPro" id="IPR006076">
    <property type="entry name" value="FAD-dep_OxRdtase"/>
</dbReference>
<dbReference type="PANTHER" id="PTHR42842:SF3">
    <property type="entry name" value="FAD_NAD(P)-BINDING OXIDOREDUCTASE FAMILY PROTEIN"/>
    <property type="match status" value="1"/>
</dbReference>
<dbReference type="AlphaFoldDB" id="W8RP80"/>
<accession>W8RP80</accession>
<dbReference type="GO" id="GO:0016491">
    <property type="term" value="F:oxidoreductase activity"/>
    <property type="evidence" value="ECO:0007669"/>
    <property type="project" value="UniProtKB-KW"/>
</dbReference>
<gene>
    <name evidence="4" type="ORF">CH92_01430</name>
</gene>
<dbReference type="RefSeq" id="WP_025240014.1">
    <property type="nucleotide sequence ID" value="NZ_CP007441.1"/>
</dbReference>
<feature type="domain" description="FAD dependent oxidoreductase" evidence="2">
    <location>
        <begin position="211"/>
        <end position="283"/>
    </location>
</feature>
<dbReference type="OrthoDB" id="9772594at2"/>
<dbReference type="Pfam" id="PF21688">
    <property type="entry name" value="FAD-depend_C"/>
    <property type="match status" value="1"/>
</dbReference>
<evidence type="ECO:0000259" key="2">
    <source>
        <dbReference type="Pfam" id="PF01266"/>
    </source>
</evidence>
<dbReference type="KEGG" id="pstt:CH92_01430"/>
<protein>
    <recommendedName>
        <fullName evidence="6">NAD(P)/FAD-dependent oxidoreductase</fullName>
    </recommendedName>
</protein>
<dbReference type="Gene3D" id="3.50.50.60">
    <property type="entry name" value="FAD/NAD(P)-binding domain"/>
    <property type="match status" value="2"/>
</dbReference>
<dbReference type="InterPro" id="IPR049516">
    <property type="entry name" value="FAD-depend_C"/>
</dbReference>
<dbReference type="Proteomes" id="UP000019522">
    <property type="component" value="Chromosome"/>
</dbReference>
<dbReference type="Gene3D" id="3.30.70.2700">
    <property type="match status" value="1"/>
</dbReference>
<dbReference type="InterPro" id="IPR036188">
    <property type="entry name" value="FAD/NAD-bd_sf"/>
</dbReference>
<keyword evidence="1" id="KW-0560">Oxidoreductase</keyword>
<name>W8RP80_STUST</name>
<reference evidence="5" key="1">
    <citation type="journal article" date="2014" name="Genome Announc.">
        <title>Complete Genome Sequence of the Highly Transformable Pseudomonas stutzeri Strain 28a24.</title>
        <authorList>
            <person name="Smith B.A."/>
            <person name="Dougherty K.M."/>
            <person name="Baltrus D.A."/>
        </authorList>
    </citation>
    <scope>NUCLEOTIDE SEQUENCE [LARGE SCALE GENOMIC DNA]</scope>
    <source>
        <strain evidence="5">28a24</strain>
    </source>
</reference>
<dbReference type="SUPFAM" id="SSF51905">
    <property type="entry name" value="FAD/NAD(P)-binding domain"/>
    <property type="match status" value="1"/>
</dbReference>
<dbReference type="Pfam" id="PF01266">
    <property type="entry name" value="DAO"/>
    <property type="match status" value="1"/>
</dbReference>
<reference evidence="4 5" key="2">
    <citation type="submission" date="2014-03" db="EMBL/GenBank/DDBJ databases">
        <authorList>
            <person name="Baltrus D."/>
            <person name="Dougherty K."/>
        </authorList>
    </citation>
    <scope>NUCLEOTIDE SEQUENCE</scope>
    <source>
        <strain evidence="4 5">28a24</strain>
    </source>
</reference>
<evidence type="ECO:0000313" key="4">
    <source>
        <dbReference type="EMBL" id="AHL73826.1"/>
    </source>
</evidence>
<dbReference type="PATRIC" id="fig|316.77.peg.289"/>
<dbReference type="PIRSF" id="PIRSF038984">
    <property type="entry name" value="FAD_binding_protein"/>
    <property type="match status" value="1"/>
</dbReference>
<organism evidence="4 5">
    <name type="scientific">Stutzerimonas stutzeri</name>
    <name type="common">Pseudomonas stutzeri</name>
    <dbReference type="NCBI Taxonomy" id="316"/>
    <lineage>
        <taxon>Bacteria</taxon>
        <taxon>Pseudomonadati</taxon>
        <taxon>Pseudomonadota</taxon>
        <taxon>Gammaproteobacteria</taxon>
        <taxon>Pseudomonadales</taxon>
        <taxon>Pseudomonadaceae</taxon>
        <taxon>Stutzerimonas</taxon>
    </lineage>
</organism>
<evidence type="ECO:0000256" key="1">
    <source>
        <dbReference type="ARBA" id="ARBA00023002"/>
    </source>
</evidence>
<sequence length="539" mass="58837">MIRINELQLPLDHPAEALRRAIVARLEISDTELLDFTVFKRSYDARKKNSEITFVYIIDASVADETQVLGRLADDRNIRVSPDTGYYPVGQAPEGLSERPLVIGFGPCGLFAALTLAQMGFNPIVLERGRDVRSRTKDTWALWRKKVLSPESNVQFGEGGAGLFSDGKLYSQIKDPKFYGRKVMHEFVRAGAPDEIMFVSKPHIGTFRLTGVVSTMREEIKSLGGEVRFNSRVVDFIIEDGRIQGVRMADGEELRSRYVVLALGHSSRDTFRMLHERGVYLEAKPFAVGFRIEHPQSLIDNARLGKYAGHPELGAADYKLVYHAKNGRAVYSFCMCPGGTVVAATSEPNRVVTNGMSQYSRNERNANAGIVVGINPEEDFPGGPLAGVELQEQLESRAFELGGNDYCAPGQLVGDFVRGKASSAFGEVEPSYKPGVRLGDLAPSLPDYVIEAIREALPAFGKQIRGFDRADAILTGIETRTSSPVRIKRDNESLQSINTRGLYPAGEGAGYAGGILSAGVDGIKVAEALATAMLADLQG</sequence>
<evidence type="ECO:0000259" key="3">
    <source>
        <dbReference type="Pfam" id="PF21688"/>
    </source>
</evidence>